<organism evidence="5 6">
    <name type="scientific">Emiliania huxleyi (strain CCMP1516)</name>
    <dbReference type="NCBI Taxonomy" id="280463"/>
    <lineage>
        <taxon>Eukaryota</taxon>
        <taxon>Haptista</taxon>
        <taxon>Haptophyta</taxon>
        <taxon>Prymnesiophyceae</taxon>
        <taxon>Isochrysidales</taxon>
        <taxon>Noelaerhabdaceae</taxon>
        <taxon>Emiliania</taxon>
    </lineage>
</organism>
<feature type="transmembrane region" description="Helical" evidence="2">
    <location>
        <begin position="724"/>
        <end position="742"/>
    </location>
</feature>
<reference evidence="5" key="2">
    <citation type="submission" date="2024-10" db="UniProtKB">
        <authorList>
            <consortium name="EnsemblProtists"/>
        </authorList>
    </citation>
    <scope>IDENTIFICATION</scope>
</reference>
<accession>A0A0D3I104</accession>
<dbReference type="EnsemblProtists" id="EOD04939">
    <property type="protein sequence ID" value="EOD04939"/>
    <property type="gene ID" value="EMIHUDRAFT_121521"/>
</dbReference>
<feature type="chain" id="PRO_5044218897" description="ShKT domain-containing protein" evidence="3">
    <location>
        <begin position="22"/>
        <end position="767"/>
    </location>
</feature>
<sequence>MVLAQRHILLLTRLAASFVAAQNAGEQPETAFSVHHGVGTCCAARQMGTAALDDCLKGVLRRQRRVWGEMSSKIGIISFYDANLRASFAPYAQFVNAAWAETHGHAMVLEDDHSAGEWREPRDIRWTKIGVMLKALEPGGWCANCKGVAWVDADLADADVRYMVNSGFILARNDAHGLAVLRAWWAQDHGQNEQEAFSKLWQANSPDKSLSYQIGQKSLPWLRDRVAVLPPSALNSDCCPLAAKYTTDARVLHLMGVSGQVRAAVFSEAADALCTAAASAPEAQRILPAGTLPRQLRLTPGRLLRLFERESCTAMRRELAALRREAARGKLDAAFVQAVGKYRQTSNLCVTPLAAAGQEEPAHAVASGVWEELRGLAQRFLKRPEVDAGKPLCHTVPIEELMHYYWLVVFTYDAASALGVAEGDSGKMKLVPQMVEFLSSFDSTSIAALAEVRRDAADDLITRKASMQLENGRLKLRLTADAAAARGTRSETAEETARRTEIVAEAEASFRAALETSKGLASTPAQEGASMETLYHLSGLLEARGSTRTGSISDFAAVQEAYDCMRRSAAATRAMLAGAAGGTNRKSLMQLEARCAMLAHKLADVQNAAAHARKSLQLREQLQLDPQVWPEVGRLQAIVALALPKGEDSHESCRQWSVMGECTANPSFMLEQCKTSCAFWDSVRAESGGSAGPETAPAAATSVSAGRADESTATRPRWVLEPEGMASAATIAALATLLLLVARARYPRSAAASEGRLTRKRKSGKQR</sequence>
<dbReference type="PaxDb" id="2903-EOD04939"/>
<dbReference type="Pfam" id="PF01549">
    <property type="entry name" value="ShK"/>
    <property type="match status" value="1"/>
</dbReference>
<feature type="signal peptide" evidence="3">
    <location>
        <begin position="1"/>
        <end position="21"/>
    </location>
</feature>
<feature type="domain" description="ShKT" evidence="4">
    <location>
        <begin position="647"/>
        <end position="679"/>
    </location>
</feature>
<dbReference type="GeneID" id="17251087"/>
<keyword evidence="2" id="KW-1133">Transmembrane helix</keyword>
<dbReference type="HOGENOM" id="CLU_364658_0_0_1"/>
<evidence type="ECO:0000313" key="6">
    <source>
        <dbReference type="Proteomes" id="UP000013827"/>
    </source>
</evidence>
<keyword evidence="2" id="KW-0812">Transmembrane</keyword>
<evidence type="ECO:0000313" key="5">
    <source>
        <dbReference type="EnsemblProtists" id="EOD04939"/>
    </source>
</evidence>
<dbReference type="AlphaFoldDB" id="A0A0D3I104"/>
<keyword evidence="2" id="KW-0472">Membrane</keyword>
<name>A0A0D3I104_EMIH1</name>
<evidence type="ECO:0000259" key="4">
    <source>
        <dbReference type="Pfam" id="PF01549"/>
    </source>
</evidence>
<evidence type="ECO:0000256" key="2">
    <source>
        <dbReference type="SAM" id="Phobius"/>
    </source>
</evidence>
<feature type="region of interest" description="Disordered" evidence="1">
    <location>
        <begin position="686"/>
        <end position="715"/>
    </location>
</feature>
<dbReference type="RefSeq" id="XP_005757368.1">
    <property type="nucleotide sequence ID" value="XM_005757311.1"/>
</dbReference>
<keyword evidence="3" id="KW-0732">Signal</keyword>
<dbReference type="KEGG" id="ehx:EMIHUDRAFT_121521"/>
<keyword evidence="6" id="KW-1185">Reference proteome</keyword>
<proteinExistence type="predicted"/>
<evidence type="ECO:0000256" key="1">
    <source>
        <dbReference type="SAM" id="MobiDB-lite"/>
    </source>
</evidence>
<dbReference type="InterPro" id="IPR003582">
    <property type="entry name" value="ShKT_dom"/>
</dbReference>
<dbReference type="Proteomes" id="UP000013827">
    <property type="component" value="Unassembled WGS sequence"/>
</dbReference>
<evidence type="ECO:0000256" key="3">
    <source>
        <dbReference type="SAM" id="SignalP"/>
    </source>
</evidence>
<protein>
    <recommendedName>
        <fullName evidence="4">ShKT domain-containing protein</fullName>
    </recommendedName>
</protein>
<reference evidence="6" key="1">
    <citation type="journal article" date="2013" name="Nature">
        <title>Pan genome of the phytoplankton Emiliania underpins its global distribution.</title>
        <authorList>
            <person name="Read B.A."/>
            <person name="Kegel J."/>
            <person name="Klute M.J."/>
            <person name="Kuo A."/>
            <person name="Lefebvre S.C."/>
            <person name="Maumus F."/>
            <person name="Mayer C."/>
            <person name="Miller J."/>
            <person name="Monier A."/>
            <person name="Salamov A."/>
            <person name="Young J."/>
            <person name="Aguilar M."/>
            <person name="Claverie J.M."/>
            <person name="Frickenhaus S."/>
            <person name="Gonzalez K."/>
            <person name="Herman E.K."/>
            <person name="Lin Y.C."/>
            <person name="Napier J."/>
            <person name="Ogata H."/>
            <person name="Sarno A.F."/>
            <person name="Shmutz J."/>
            <person name="Schroeder D."/>
            <person name="de Vargas C."/>
            <person name="Verret F."/>
            <person name="von Dassow P."/>
            <person name="Valentin K."/>
            <person name="Van de Peer Y."/>
            <person name="Wheeler G."/>
            <person name="Dacks J.B."/>
            <person name="Delwiche C.F."/>
            <person name="Dyhrman S.T."/>
            <person name="Glockner G."/>
            <person name="John U."/>
            <person name="Richards T."/>
            <person name="Worden A.Z."/>
            <person name="Zhang X."/>
            <person name="Grigoriev I.V."/>
            <person name="Allen A.E."/>
            <person name="Bidle K."/>
            <person name="Borodovsky M."/>
            <person name="Bowler C."/>
            <person name="Brownlee C."/>
            <person name="Cock J.M."/>
            <person name="Elias M."/>
            <person name="Gladyshev V.N."/>
            <person name="Groth M."/>
            <person name="Guda C."/>
            <person name="Hadaegh A."/>
            <person name="Iglesias-Rodriguez M.D."/>
            <person name="Jenkins J."/>
            <person name="Jones B.M."/>
            <person name="Lawson T."/>
            <person name="Leese F."/>
            <person name="Lindquist E."/>
            <person name="Lobanov A."/>
            <person name="Lomsadze A."/>
            <person name="Malik S.B."/>
            <person name="Marsh M.E."/>
            <person name="Mackinder L."/>
            <person name="Mock T."/>
            <person name="Mueller-Roeber B."/>
            <person name="Pagarete A."/>
            <person name="Parker M."/>
            <person name="Probert I."/>
            <person name="Quesneville H."/>
            <person name="Raines C."/>
            <person name="Rensing S.A."/>
            <person name="Riano-Pachon D.M."/>
            <person name="Richier S."/>
            <person name="Rokitta S."/>
            <person name="Shiraiwa Y."/>
            <person name="Soanes D.M."/>
            <person name="van der Giezen M."/>
            <person name="Wahlund T.M."/>
            <person name="Williams B."/>
            <person name="Wilson W."/>
            <person name="Wolfe G."/>
            <person name="Wurch L.L."/>
        </authorList>
    </citation>
    <scope>NUCLEOTIDE SEQUENCE</scope>
</reference>